<accession>A0A3E4XGZ3</accession>
<gene>
    <name evidence="2" type="ORF">DXC07_15315</name>
</gene>
<organism evidence="2 3">
    <name type="scientific">Bacteroides uniformis</name>
    <dbReference type="NCBI Taxonomy" id="820"/>
    <lineage>
        <taxon>Bacteria</taxon>
        <taxon>Pseudomonadati</taxon>
        <taxon>Bacteroidota</taxon>
        <taxon>Bacteroidia</taxon>
        <taxon>Bacteroidales</taxon>
        <taxon>Bacteroidaceae</taxon>
        <taxon>Bacteroides</taxon>
    </lineage>
</organism>
<feature type="transmembrane region" description="Helical" evidence="1">
    <location>
        <begin position="36"/>
        <end position="54"/>
    </location>
</feature>
<evidence type="ECO:0000313" key="2">
    <source>
        <dbReference type="EMBL" id="RGM53665.1"/>
    </source>
</evidence>
<proteinExistence type="predicted"/>
<reference evidence="2 3" key="1">
    <citation type="submission" date="2018-08" db="EMBL/GenBank/DDBJ databases">
        <title>A genome reference for cultivated species of the human gut microbiota.</title>
        <authorList>
            <person name="Zou Y."/>
            <person name="Xue W."/>
            <person name="Luo G."/>
        </authorList>
    </citation>
    <scope>NUCLEOTIDE SEQUENCE [LARGE SCALE GENOMIC DNA]</scope>
    <source>
        <strain evidence="2 3">OM07-9</strain>
    </source>
</reference>
<comment type="caution">
    <text evidence="2">The sequence shown here is derived from an EMBL/GenBank/DDBJ whole genome shotgun (WGS) entry which is preliminary data.</text>
</comment>
<protein>
    <submittedName>
        <fullName evidence="2">Uncharacterized protein</fullName>
    </submittedName>
</protein>
<feature type="transmembrane region" description="Helical" evidence="1">
    <location>
        <begin position="120"/>
        <end position="140"/>
    </location>
</feature>
<feature type="transmembrane region" description="Helical" evidence="1">
    <location>
        <begin position="178"/>
        <end position="196"/>
    </location>
</feature>
<evidence type="ECO:0000313" key="3">
    <source>
        <dbReference type="Proteomes" id="UP000261295"/>
    </source>
</evidence>
<name>A0A3E4XGZ3_BACUN</name>
<dbReference type="Proteomes" id="UP000261295">
    <property type="component" value="Unassembled WGS sequence"/>
</dbReference>
<keyword evidence="1" id="KW-1133">Transmembrane helix</keyword>
<feature type="transmembrane region" description="Helical" evidence="1">
    <location>
        <begin position="66"/>
        <end position="84"/>
    </location>
</feature>
<evidence type="ECO:0000256" key="1">
    <source>
        <dbReference type="SAM" id="Phobius"/>
    </source>
</evidence>
<sequence length="255" mass="29844">MNRNIKAILIISAYMLLSIIIFSGLVYLISNNQYKYLYIFIGYIFFVLLLPKNIKYKHYPSIHKILLFPISVIYFILSLIMPFIALLANIITYIFAAGVWLLVILSYLKNYNIITISYPTIIYISATFISIISIVCREILLNFTYNYGIMRVRKSKKMNRIKVKELTDGVITRNVVRFSIYSFYFIYIVIFSLYYINNIDMITSEYDKSILQAFITFLAFDNIVLNCSDIKTLPTQALTLIYNSLKKSLHIDDNE</sequence>
<dbReference type="RefSeq" id="WP_117749686.1">
    <property type="nucleotide sequence ID" value="NZ_JADMZQ010000048.1"/>
</dbReference>
<dbReference type="EMBL" id="QSTL01000015">
    <property type="protein sequence ID" value="RGM53665.1"/>
    <property type="molecule type" value="Genomic_DNA"/>
</dbReference>
<dbReference type="AlphaFoldDB" id="A0A3E4XGZ3"/>
<feature type="transmembrane region" description="Helical" evidence="1">
    <location>
        <begin position="7"/>
        <end position="30"/>
    </location>
</feature>
<keyword evidence="1" id="KW-0812">Transmembrane</keyword>
<keyword evidence="1" id="KW-0472">Membrane</keyword>
<feature type="transmembrane region" description="Helical" evidence="1">
    <location>
        <begin position="90"/>
        <end position="108"/>
    </location>
</feature>